<dbReference type="InParanoid" id="A0A090LX46"/>
<sequence length="287" mass="31225">MARSSPTTARRRSMGGFNRRQPTNVAVLTLANLGLLSFFLGGVEWVFNGWDKTAFFCVAGYVFCGLALAVPSMTFAKTDGSGEASDDQETFNMDNERRHWRVFAAILNVVGLVLGILGSLLYSPGFDTWATSGELKPYVREEDFEMLTDQANVIWALSFVVFPIGSGLFLLDRKKTLEAKATARGVKPPGYFSPHLYLYTWIEIALVIIAVGGLLFCFDENRTLLVTSLVLFLIGGSIKAGLMFHELKNFVGNSCEGVVDADDETTPLLSDSSGSVSTSSLLGDPEA</sequence>
<feature type="transmembrane region" description="Helical" evidence="2">
    <location>
        <begin position="224"/>
        <end position="244"/>
    </location>
</feature>
<feature type="region of interest" description="Disordered" evidence="1">
    <location>
        <begin position="266"/>
        <end position="287"/>
    </location>
</feature>
<reference evidence="4" key="1">
    <citation type="journal article" date="2006" name="Proc. Natl. Acad. Sci. U.S.A.">
        <title>Genome analysis of the smallest free-living eukaryote Ostreococcus tauri unveils many unique features.</title>
        <authorList>
            <person name="Derelle E."/>
            <person name="Ferraz C."/>
            <person name="Rombauts S."/>
            <person name="Rouze P."/>
            <person name="Worden A.Z."/>
            <person name="Robbens S."/>
            <person name="Partensky F."/>
            <person name="Degroeve S."/>
            <person name="Echeynie S."/>
            <person name="Cooke R."/>
            <person name="Saeys Y."/>
            <person name="Wuyts J."/>
            <person name="Jabbari K."/>
            <person name="Bowler C."/>
            <person name="Panaud O."/>
            <person name="Piegu B."/>
            <person name="Ball S.G."/>
            <person name="Ral J.-P."/>
            <person name="Bouget F.-Y."/>
            <person name="Piganeau G."/>
            <person name="De Baets B."/>
            <person name="Picard A."/>
            <person name="Delseny M."/>
            <person name="Demaille J."/>
            <person name="Van de Peer Y."/>
            <person name="Moreau H."/>
        </authorList>
    </citation>
    <scope>NUCLEOTIDE SEQUENCE [LARGE SCALE GENOMIC DNA]</scope>
    <source>
        <strain evidence="4">OTTH 0595 / CCAP 157/2 / RCC745</strain>
    </source>
</reference>
<evidence type="ECO:0000313" key="4">
    <source>
        <dbReference type="Proteomes" id="UP000009170"/>
    </source>
</evidence>
<keyword evidence="2" id="KW-1133">Transmembrane helix</keyword>
<feature type="transmembrane region" description="Helical" evidence="2">
    <location>
        <begin position="53"/>
        <end position="70"/>
    </location>
</feature>
<evidence type="ECO:0000256" key="2">
    <source>
        <dbReference type="SAM" id="Phobius"/>
    </source>
</evidence>
<dbReference type="GeneID" id="9832515"/>
<feature type="transmembrane region" description="Helical" evidence="2">
    <location>
        <begin position="102"/>
        <end position="122"/>
    </location>
</feature>
<gene>
    <name evidence="3" type="ORF">OT_ostta01g00350</name>
</gene>
<name>A0A090LX46_OSTTA</name>
<dbReference type="Proteomes" id="UP000009170">
    <property type="component" value="Unassembled WGS sequence"/>
</dbReference>
<proteinExistence type="predicted"/>
<keyword evidence="2" id="KW-0472">Membrane</keyword>
<dbReference type="RefSeq" id="XP_003074095.2">
    <property type="nucleotide sequence ID" value="XM_003074049.2"/>
</dbReference>
<organism evidence="3 4">
    <name type="scientific">Ostreococcus tauri</name>
    <name type="common">Marine green alga</name>
    <dbReference type="NCBI Taxonomy" id="70448"/>
    <lineage>
        <taxon>Eukaryota</taxon>
        <taxon>Viridiplantae</taxon>
        <taxon>Chlorophyta</taxon>
        <taxon>Mamiellophyceae</taxon>
        <taxon>Mamiellales</taxon>
        <taxon>Bathycoccaceae</taxon>
        <taxon>Ostreococcus</taxon>
    </lineage>
</organism>
<dbReference type="OrthoDB" id="497700at2759"/>
<accession>A0A090LX46</accession>
<feature type="transmembrane region" description="Helical" evidence="2">
    <location>
        <begin position="21"/>
        <end position="41"/>
    </location>
</feature>
<feature type="transmembrane region" description="Helical" evidence="2">
    <location>
        <begin position="153"/>
        <end position="171"/>
    </location>
</feature>
<feature type="transmembrane region" description="Helical" evidence="2">
    <location>
        <begin position="196"/>
        <end position="218"/>
    </location>
</feature>
<dbReference type="EMBL" id="CAID01000001">
    <property type="protein sequence ID" value="CEF96485.1"/>
    <property type="molecule type" value="Genomic_DNA"/>
</dbReference>
<comment type="caution">
    <text evidence="3">The sequence shown here is derived from an EMBL/GenBank/DDBJ whole genome shotgun (WGS) entry which is preliminary data.</text>
</comment>
<keyword evidence="4" id="KW-1185">Reference proteome</keyword>
<keyword evidence="2" id="KW-0812">Transmembrane</keyword>
<dbReference type="AlphaFoldDB" id="A0A090LX46"/>
<evidence type="ECO:0000313" key="3">
    <source>
        <dbReference type="EMBL" id="CEF96485.1"/>
    </source>
</evidence>
<dbReference type="KEGG" id="ota:OT_ostta01g00350"/>
<evidence type="ECO:0000256" key="1">
    <source>
        <dbReference type="SAM" id="MobiDB-lite"/>
    </source>
</evidence>
<feature type="compositionally biased region" description="Low complexity" evidence="1">
    <location>
        <begin position="268"/>
        <end position="287"/>
    </location>
</feature>
<reference evidence="3 4" key="2">
    <citation type="journal article" date="2014" name="BMC Genomics">
        <title>An improved genome of the model marine alga Ostreococcus tauri unfolds by assessing Illumina de novo assemblies.</title>
        <authorList>
            <person name="Blanc-Mathieu R."/>
            <person name="Verhelst B."/>
            <person name="Derelle E."/>
            <person name="Rombauts S."/>
            <person name="Bouget F.Y."/>
            <person name="Carre I."/>
            <person name="Chateau A."/>
            <person name="Eyre-Walker A."/>
            <person name="Grimsley N."/>
            <person name="Moreau H."/>
            <person name="Piegu B."/>
            <person name="Rivals E."/>
            <person name="Schackwitz W."/>
            <person name="Van de Peer Y."/>
            <person name="Piganeau G."/>
        </authorList>
    </citation>
    <scope>NUCLEOTIDE SEQUENCE [LARGE SCALE GENOMIC DNA]</scope>
    <source>
        <strain evidence="4">OTTH 0595 / CCAP 157/2 / RCC745</strain>
    </source>
</reference>
<protein>
    <submittedName>
        <fullName evidence="3">Unnamed product</fullName>
    </submittedName>
</protein>